<proteinExistence type="predicted"/>
<evidence type="ECO:0000256" key="1">
    <source>
        <dbReference type="SAM" id="Coils"/>
    </source>
</evidence>
<keyword evidence="3" id="KW-1185">Reference proteome</keyword>
<gene>
    <name evidence="2" type="ORF">DY000_02054764</name>
</gene>
<dbReference type="EMBL" id="QGKV02002055">
    <property type="protein sequence ID" value="KAF3492501.1"/>
    <property type="molecule type" value="Genomic_DNA"/>
</dbReference>
<sequence length="242" mass="27783">MMLRMFEVPVSVQLAFITICVIIDLSRIQSTSDAVLIDVESDEPAPVVLNDPPREEAQYERLTELIRELDRQKKAREAAESSKSDLQAPFNWLKALAHEAIKKRNESKRERDEALKKKENLSKELESISGKVSSFKNFSNGGLPKSQKYTGLASVAYGVIKQHMLIRRRVYFRSTRLEPIAGADQKDLRRKFPKFIHVEDKALEKTWKVLGWKFTQLNSVMEDATSQLKTGDTPLWFSSKNR</sequence>
<name>A0ABQ7A497_BRACR</name>
<accession>A0ABQ7A497</accession>
<dbReference type="Proteomes" id="UP000266723">
    <property type="component" value="Unassembled WGS sequence"/>
</dbReference>
<feature type="coiled-coil region" evidence="1">
    <location>
        <begin position="59"/>
        <end position="131"/>
    </location>
</feature>
<organism evidence="2 3">
    <name type="scientific">Brassica cretica</name>
    <name type="common">Mustard</name>
    <dbReference type="NCBI Taxonomy" id="69181"/>
    <lineage>
        <taxon>Eukaryota</taxon>
        <taxon>Viridiplantae</taxon>
        <taxon>Streptophyta</taxon>
        <taxon>Embryophyta</taxon>
        <taxon>Tracheophyta</taxon>
        <taxon>Spermatophyta</taxon>
        <taxon>Magnoliopsida</taxon>
        <taxon>eudicotyledons</taxon>
        <taxon>Gunneridae</taxon>
        <taxon>Pentapetalae</taxon>
        <taxon>rosids</taxon>
        <taxon>malvids</taxon>
        <taxon>Brassicales</taxon>
        <taxon>Brassicaceae</taxon>
        <taxon>Brassiceae</taxon>
        <taxon>Brassica</taxon>
    </lineage>
</organism>
<comment type="caution">
    <text evidence="2">The sequence shown here is derived from an EMBL/GenBank/DDBJ whole genome shotgun (WGS) entry which is preliminary data.</text>
</comment>
<dbReference type="PANTHER" id="PTHR34937">
    <property type="entry name" value="OS08G0559800 PROTEIN"/>
    <property type="match status" value="1"/>
</dbReference>
<dbReference type="PANTHER" id="PTHR34937:SF1">
    <property type="entry name" value="PARAMYOSIN"/>
    <property type="match status" value="1"/>
</dbReference>
<reference evidence="2 3" key="1">
    <citation type="journal article" date="2020" name="BMC Genomics">
        <title>Intraspecific diversification of the crop wild relative Brassica cretica Lam. using demographic model selection.</title>
        <authorList>
            <person name="Kioukis A."/>
            <person name="Michalopoulou V.A."/>
            <person name="Briers L."/>
            <person name="Pirintsos S."/>
            <person name="Studholme D.J."/>
            <person name="Pavlidis P."/>
            <person name="Sarris P.F."/>
        </authorList>
    </citation>
    <scope>NUCLEOTIDE SEQUENCE [LARGE SCALE GENOMIC DNA]</scope>
    <source>
        <strain evidence="3">cv. PFS-1207/04</strain>
    </source>
</reference>
<keyword evidence="1" id="KW-0175">Coiled coil</keyword>
<evidence type="ECO:0000313" key="2">
    <source>
        <dbReference type="EMBL" id="KAF3492501.1"/>
    </source>
</evidence>
<protein>
    <submittedName>
        <fullName evidence="2">Uncharacterized protein</fullName>
    </submittedName>
</protein>
<evidence type="ECO:0000313" key="3">
    <source>
        <dbReference type="Proteomes" id="UP000266723"/>
    </source>
</evidence>
<dbReference type="InterPro" id="IPR040300">
    <property type="entry name" value="At3g49055-like"/>
</dbReference>